<dbReference type="Pfam" id="PF00166">
    <property type="entry name" value="Cpn10"/>
    <property type="match status" value="2"/>
</dbReference>
<dbReference type="GO" id="GO:0051087">
    <property type="term" value="F:protein-folding chaperone binding"/>
    <property type="evidence" value="ECO:0007669"/>
    <property type="project" value="TreeGrafter"/>
</dbReference>
<evidence type="ECO:0000256" key="5">
    <source>
        <dbReference type="ARBA" id="ARBA00079398"/>
    </source>
</evidence>
<dbReference type="GO" id="GO:0051082">
    <property type="term" value="F:unfolded protein binding"/>
    <property type="evidence" value="ECO:0007669"/>
    <property type="project" value="TreeGrafter"/>
</dbReference>
<dbReference type="PRINTS" id="PR00297">
    <property type="entry name" value="CHAPERONIN10"/>
</dbReference>
<evidence type="ECO:0000313" key="8">
    <source>
        <dbReference type="EMBL" id="CAD9943827.1"/>
    </source>
</evidence>
<evidence type="ECO:0000256" key="4">
    <source>
        <dbReference type="ARBA" id="ARBA00073031"/>
    </source>
</evidence>
<dbReference type="GO" id="GO:0005739">
    <property type="term" value="C:mitochondrion"/>
    <property type="evidence" value="ECO:0007669"/>
    <property type="project" value="TreeGrafter"/>
</dbReference>
<evidence type="ECO:0000256" key="6">
    <source>
        <dbReference type="RuleBase" id="RU003479"/>
    </source>
</evidence>
<name>A0A7S2Y260_9STRA</name>
<dbReference type="Gene3D" id="2.30.33.40">
    <property type="entry name" value="GroES chaperonin"/>
    <property type="match status" value="2"/>
</dbReference>
<keyword evidence="7" id="KW-0732">Signal</keyword>
<evidence type="ECO:0000256" key="2">
    <source>
        <dbReference type="ARBA" id="ARBA00023186"/>
    </source>
</evidence>
<dbReference type="GO" id="GO:0005524">
    <property type="term" value="F:ATP binding"/>
    <property type="evidence" value="ECO:0007669"/>
    <property type="project" value="InterPro"/>
</dbReference>
<dbReference type="CDD" id="cd00320">
    <property type="entry name" value="cpn10"/>
    <property type="match status" value="2"/>
</dbReference>
<dbReference type="FunFam" id="2.30.33.40:FF:000001">
    <property type="entry name" value="10 kDa chaperonin"/>
    <property type="match status" value="1"/>
</dbReference>
<dbReference type="SMART" id="SM00883">
    <property type="entry name" value="Cpn10"/>
    <property type="match status" value="2"/>
</dbReference>
<comment type="similarity">
    <text evidence="1 6">Belongs to the GroES chaperonin family.</text>
</comment>
<dbReference type="PANTHER" id="PTHR10772">
    <property type="entry name" value="10 KDA HEAT SHOCK PROTEIN"/>
    <property type="match status" value="1"/>
</dbReference>
<evidence type="ECO:0000256" key="7">
    <source>
        <dbReference type="SAM" id="SignalP"/>
    </source>
</evidence>
<evidence type="ECO:0000256" key="3">
    <source>
        <dbReference type="ARBA" id="ARBA00031971"/>
    </source>
</evidence>
<dbReference type="SUPFAM" id="SSF50129">
    <property type="entry name" value="GroES-like"/>
    <property type="match status" value="2"/>
</dbReference>
<sequence length="259" mass="27993">MKLSHFGAFLGLAIMAPATAWVPLAPQQNSISRTTRLNGEMTLDGMEIRGPITPLGNNILVKVKDTLTASSGGILLPDQAKERPTEGLVVTAGPGKLHPYTGVRITNPIKEGVSVLYGKFDGRPVEYNGDECQMIRDDDVLLYYTGVTMKLDSVVPVRDYVLIELDEKLGKDQLQTSSGVVIAQQVMKGANPCEGIVAKVGEGRLASLGNFSKPPVKVGDSVKFKDYAGNEVMIEGKQYTLVKMVNILSTMKKPKDAEE</sequence>
<reference evidence="8" key="1">
    <citation type="submission" date="2021-01" db="EMBL/GenBank/DDBJ databases">
        <authorList>
            <person name="Corre E."/>
            <person name="Pelletier E."/>
            <person name="Niang G."/>
            <person name="Scheremetjew M."/>
            <person name="Finn R."/>
            <person name="Kale V."/>
            <person name="Holt S."/>
            <person name="Cochrane G."/>
            <person name="Meng A."/>
            <person name="Brown T."/>
            <person name="Cohen L."/>
        </authorList>
    </citation>
    <scope>NUCLEOTIDE SEQUENCE</scope>
    <source>
        <strain evidence="8">CCMP125</strain>
    </source>
</reference>
<dbReference type="InterPro" id="IPR020818">
    <property type="entry name" value="Chaperonin_GroES"/>
</dbReference>
<dbReference type="InterPro" id="IPR037124">
    <property type="entry name" value="Chaperonin_GroES_sf"/>
</dbReference>
<feature type="chain" id="PRO_5031293000" description="20 kDa chaperonin, chloroplastic" evidence="7">
    <location>
        <begin position="21"/>
        <end position="259"/>
    </location>
</feature>
<protein>
    <recommendedName>
        <fullName evidence="4">20 kDa chaperonin, chloroplastic</fullName>
    </recommendedName>
    <alternativeName>
        <fullName evidence="3">Chaperonin 10</fullName>
    </alternativeName>
    <alternativeName>
        <fullName evidence="5">Protein Cpn21</fullName>
    </alternativeName>
</protein>
<keyword evidence="2 6" id="KW-0143">Chaperone</keyword>
<dbReference type="PANTHER" id="PTHR10772:SF63">
    <property type="entry name" value="20 KDA CHAPERONIN, CHLOROPLASTIC"/>
    <property type="match status" value="1"/>
</dbReference>
<dbReference type="EMBL" id="HBHT01003050">
    <property type="protein sequence ID" value="CAD9943827.1"/>
    <property type="molecule type" value="Transcribed_RNA"/>
</dbReference>
<gene>
    <name evidence="8" type="ORF">APAL1065_LOCUS2053</name>
</gene>
<accession>A0A7S2Y260</accession>
<proteinExistence type="inferred from homology"/>
<dbReference type="GO" id="GO:0046872">
    <property type="term" value="F:metal ion binding"/>
    <property type="evidence" value="ECO:0007669"/>
    <property type="project" value="TreeGrafter"/>
</dbReference>
<dbReference type="InterPro" id="IPR011032">
    <property type="entry name" value="GroES-like_sf"/>
</dbReference>
<dbReference type="GO" id="GO:0044183">
    <property type="term" value="F:protein folding chaperone"/>
    <property type="evidence" value="ECO:0007669"/>
    <property type="project" value="InterPro"/>
</dbReference>
<dbReference type="AlphaFoldDB" id="A0A7S2Y260"/>
<evidence type="ECO:0000256" key="1">
    <source>
        <dbReference type="ARBA" id="ARBA00006975"/>
    </source>
</evidence>
<feature type="signal peptide" evidence="7">
    <location>
        <begin position="1"/>
        <end position="20"/>
    </location>
</feature>
<organism evidence="8">
    <name type="scientific">Entomoneis paludosa</name>
    <dbReference type="NCBI Taxonomy" id="265537"/>
    <lineage>
        <taxon>Eukaryota</taxon>
        <taxon>Sar</taxon>
        <taxon>Stramenopiles</taxon>
        <taxon>Ochrophyta</taxon>
        <taxon>Bacillariophyta</taxon>
        <taxon>Bacillariophyceae</taxon>
        <taxon>Bacillariophycidae</taxon>
        <taxon>Entomoneidaceae</taxon>
        <taxon>Entomoneis</taxon>
    </lineage>
</organism>